<dbReference type="InterPro" id="IPR015943">
    <property type="entry name" value="WD40/YVTN_repeat-like_dom_sf"/>
</dbReference>
<name>A0A432GS30_9DELT</name>
<proteinExistence type="predicted"/>
<dbReference type="PROSITE" id="PS00678">
    <property type="entry name" value="WD_REPEATS_1"/>
    <property type="match status" value="4"/>
</dbReference>
<dbReference type="PANTHER" id="PTHR22847:SF637">
    <property type="entry name" value="WD REPEAT DOMAIN 5B"/>
    <property type="match status" value="1"/>
</dbReference>
<dbReference type="PROSITE" id="PS50294">
    <property type="entry name" value="WD_REPEATS_REGION"/>
    <property type="match status" value="7"/>
</dbReference>
<dbReference type="Gene3D" id="2.130.10.10">
    <property type="entry name" value="YVTN repeat-like/Quinoprotein amine dehydrogenase"/>
    <property type="match status" value="4"/>
</dbReference>
<feature type="repeat" description="WD" evidence="3">
    <location>
        <begin position="572"/>
        <end position="613"/>
    </location>
</feature>
<dbReference type="Proteomes" id="UP000287917">
    <property type="component" value="Unassembled WGS sequence"/>
</dbReference>
<feature type="repeat" description="WD" evidence="3">
    <location>
        <begin position="149"/>
        <end position="190"/>
    </location>
</feature>
<dbReference type="EMBL" id="QNZK01000111">
    <property type="protein sequence ID" value="RTZ86348.1"/>
    <property type="molecule type" value="Genomic_DNA"/>
</dbReference>
<evidence type="ECO:0000256" key="2">
    <source>
        <dbReference type="ARBA" id="ARBA00022737"/>
    </source>
</evidence>
<dbReference type="SUPFAM" id="SSF50978">
    <property type="entry name" value="WD40 repeat-like"/>
    <property type="match status" value="2"/>
</dbReference>
<protein>
    <submittedName>
        <fullName evidence="5">Uncharacterized protein</fullName>
    </submittedName>
</protein>
<accession>A0A432GS30</accession>
<evidence type="ECO:0000256" key="3">
    <source>
        <dbReference type="PROSITE-ProRule" id="PRU00221"/>
    </source>
</evidence>
<evidence type="ECO:0000313" key="5">
    <source>
        <dbReference type="EMBL" id="RTZ86348.1"/>
    </source>
</evidence>
<dbReference type="SMART" id="SM00320">
    <property type="entry name" value="WD40"/>
    <property type="match status" value="14"/>
</dbReference>
<dbReference type="InterPro" id="IPR001680">
    <property type="entry name" value="WD40_rpt"/>
</dbReference>
<organism evidence="5 6">
    <name type="scientific">SAR324 cluster bacterium</name>
    <dbReference type="NCBI Taxonomy" id="2024889"/>
    <lineage>
        <taxon>Bacteria</taxon>
        <taxon>Deltaproteobacteria</taxon>
        <taxon>SAR324 cluster</taxon>
    </lineage>
</organism>
<dbReference type="AlphaFoldDB" id="A0A432GS30"/>
<evidence type="ECO:0000313" key="6">
    <source>
        <dbReference type="Proteomes" id="UP000287917"/>
    </source>
</evidence>
<dbReference type="Pfam" id="PF00400">
    <property type="entry name" value="WD40"/>
    <property type="match status" value="10"/>
</dbReference>
<feature type="region of interest" description="Disordered" evidence="4">
    <location>
        <begin position="655"/>
        <end position="684"/>
    </location>
</feature>
<feature type="repeat" description="WD" evidence="3">
    <location>
        <begin position="408"/>
        <end position="442"/>
    </location>
</feature>
<reference evidence="5 6" key="1">
    <citation type="submission" date="2018-06" db="EMBL/GenBank/DDBJ databases">
        <title>Combined omics and stable isotope probing to characterize newly discovered Mariana Back-Arc vent microbial communities.</title>
        <authorList>
            <person name="Trembath-Reichert E."/>
            <person name="Huber J.A."/>
        </authorList>
    </citation>
    <scope>NUCLEOTIDE SEQUENCE [LARGE SCALE GENOMIC DNA]</scope>
    <source>
        <strain evidence="5">MAG 58</strain>
    </source>
</reference>
<feature type="repeat" description="WD" evidence="3">
    <location>
        <begin position="359"/>
        <end position="400"/>
    </location>
</feature>
<feature type="repeat" description="WD" evidence="3">
    <location>
        <begin position="527"/>
        <end position="561"/>
    </location>
</feature>
<evidence type="ECO:0000256" key="4">
    <source>
        <dbReference type="SAM" id="MobiDB-lite"/>
    </source>
</evidence>
<keyword evidence="2" id="KW-0677">Repeat</keyword>
<sequence>MINCQNEMQYGVLMKNLFVFIRKIIPEKSWCFVFIILLLCLFSSTAAKEEDSEKLKKDYFLSQSLKLGKKPVQSAVFSPNDQQAVILSGSSSLEIFRIQNGKRLRVISSYEHKAISLVLHAGGKLAVTGGQDDTVRIWSTDQSTAQAVMRGHLSAVSVLALNTGGEILASGSLDGTVILWNMKEHELLKSTKVIGKSSIKSLAFHPNGRILAIGGEDGSLQFRSIPEMKLITTLSGHKNSINDLEFNPRGDLFVSGSEDGKVIIWDWKVKKQRSKINFEDAVSTISIHPKLAEIVVGTAGGRLETWSLAKGTLLHQITESGPLISSTGYDRNGSRIISALGDGTVEIWENGVSLHLKTFSGHERIVESLDFSSNNKFLISSSSDKSVRIWDLKTNITVYNYDIGNHRVQDLRFAPGSQQFATAGTDSSVIIWDAKDGSRVRTLKFHKGKINALSYHPEDSVLLSAGSDRKWVLWDLVSGKSLLSHKGHTSQILAASFSPDGKRFATAGSDLFIKIWEYPQGEELGKLKGHKKPVTTLAFSPDGKLLASGSQDHQIFLWRLEPEISKTPFRKLEGHSYIVTQVFFSIAGKALISISKDKTMRLWEVKSGKMLRILHGDSTPLVAAALSPDGKLIALSNLTNDITILTFPTDIPELQDDTGDVSASGETDNSASLQTSESDSDASDKYGIDLENLKEMEKLPMTAEELRAYAVTETDDLSTVQYEMRQRLNLLLKTKDTCLHAAEMEKLALKILVIVPDDLAAYHALVKTSILKQDFATLSLFVSSGYFAELDQELYDYISILEVRNIFDNLRFELFDQSFVRQGNKQKIKLANCKGNPLSVSLSGISRNLHYPVEFLKNINSIPRLIDLREYMNLPQKEFQDRMFAETERILGSRTPHPTSYLPKTPEERSEKVPVGILNLNLEKAQTWKNDGMASFSLRKVGGQWQSYQTDRDNRIVMHLPAGSYSLKVAGVLRKTFFLIAGTQFDLSVD</sequence>
<dbReference type="PANTHER" id="PTHR22847">
    <property type="entry name" value="WD40 REPEAT PROTEIN"/>
    <property type="match status" value="1"/>
</dbReference>
<dbReference type="CDD" id="cd00200">
    <property type="entry name" value="WD40"/>
    <property type="match status" value="2"/>
</dbReference>
<dbReference type="InterPro" id="IPR020472">
    <property type="entry name" value="WD40_PAC1"/>
</dbReference>
<dbReference type="PROSITE" id="PS50082">
    <property type="entry name" value="WD_REPEATS_2"/>
    <property type="match status" value="9"/>
</dbReference>
<feature type="repeat" description="WD" evidence="3">
    <location>
        <begin position="234"/>
        <end position="266"/>
    </location>
</feature>
<feature type="repeat" description="WD" evidence="3">
    <location>
        <begin position="443"/>
        <end position="484"/>
    </location>
</feature>
<feature type="compositionally biased region" description="Polar residues" evidence="4">
    <location>
        <begin position="664"/>
        <end position="677"/>
    </location>
</feature>
<feature type="repeat" description="WD" evidence="3">
    <location>
        <begin position="107"/>
        <end position="148"/>
    </location>
</feature>
<dbReference type="InterPro" id="IPR019775">
    <property type="entry name" value="WD40_repeat_CS"/>
</dbReference>
<gene>
    <name evidence="5" type="ORF">DSY96_03090</name>
</gene>
<dbReference type="PRINTS" id="PR00320">
    <property type="entry name" value="GPROTEINBRPT"/>
</dbReference>
<dbReference type="InterPro" id="IPR036322">
    <property type="entry name" value="WD40_repeat_dom_sf"/>
</dbReference>
<evidence type="ECO:0000256" key="1">
    <source>
        <dbReference type="ARBA" id="ARBA00022574"/>
    </source>
</evidence>
<keyword evidence="1 3" id="KW-0853">WD repeat</keyword>
<comment type="caution">
    <text evidence="5">The sequence shown here is derived from an EMBL/GenBank/DDBJ whole genome shotgun (WGS) entry which is preliminary data.</text>
</comment>
<feature type="repeat" description="WD" evidence="3">
    <location>
        <begin position="485"/>
        <end position="526"/>
    </location>
</feature>